<dbReference type="CDD" id="cd00448">
    <property type="entry name" value="YjgF_YER057c_UK114_family"/>
    <property type="match status" value="1"/>
</dbReference>
<sequence>MNGCALAIDFLALNRRNDALRSSDIAGYGQPAIRRHSMPPAHIVSHNPATVHAPAGGYCMGLELTQHRRLLFISGQVPERSDGAVPEGFEAQCEQAWRNVMEVLGAAGLGVEHLVKVTTFLTDRNQLVTNRTIRRAMLGEHQPALTVVIAETVDSKWLLEIEAIAAE</sequence>
<accession>A0A5S4YE33</accession>
<dbReference type="GO" id="GO:0005829">
    <property type="term" value="C:cytosol"/>
    <property type="evidence" value="ECO:0007669"/>
    <property type="project" value="TreeGrafter"/>
</dbReference>
<dbReference type="InterPro" id="IPR035959">
    <property type="entry name" value="RutC-like_sf"/>
</dbReference>
<dbReference type="GO" id="GO:0019239">
    <property type="term" value="F:deaminase activity"/>
    <property type="evidence" value="ECO:0007669"/>
    <property type="project" value="TreeGrafter"/>
</dbReference>
<dbReference type="Gene3D" id="3.30.1330.40">
    <property type="entry name" value="RutC-like"/>
    <property type="match status" value="1"/>
</dbReference>
<evidence type="ECO:0000313" key="1">
    <source>
        <dbReference type="EMBL" id="TYO62283.1"/>
    </source>
</evidence>
<dbReference type="Proteomes" id="UP000324797">
    <property type="component" value="Unassembled WGS sequence"/>
</dbReference>
<proteinExistence type="predicted"/>
<evidence type="ECO:0000313" key="2">
    <source>
        <dbReference type="Proteomes" id="UP000324797"/>
    </source>
</evidence>
<name>A0A5S4YE33_9BRAD</name>
<dbReference type="SUPFAM" id="SSF55298">
    <property type="entry name" value="YjgF-like"/>
    <property type="match status" value="1"/>
</dbReference>
<dbReference type="EMBL" id="VSTH01000140">
    <property type="protein sequence ID" value="TYO62283.1"/>
    <property type="molecule type" value="Genomic_DNA"/>
</dbReference>
<dbReference type="PANTHER" id="PTHR11803">
    <property type="entry name" value="2-IMINOBUTANOATE/2-IMINOPROPANOATE DEAMINASE RIDA"/>
    <property type="match status" value="1"/>
</dbReference>
<dbReference type="PANTHER" id="PTHR11803:SF44">
    <property type="entry name" value="RUTC FAMILY PROTEIN YJGH"/>
    <property type="match status" value="1"/>
</dbReference>
<protein>
    <submittedName>
        <fullName evidence="1">RidA family protein</fullName>
    </submittedName>
</protein>
<reference evidence="1 2" key="1">
    <citation type="submission" date="2019-08" db="EMBL/GenBank/DDBJ databases">
        <title>Bradyrhizobium hipponensis sp. nov., a rhizobium isolated from a Lupinus angustifolius root nodule in Tunisia.</title>
        <authorList>
            <person name="Off K."/>
            <person name="Rejili M."/>
            <person name="Mars M."/>
            <person name="Brachmann A."/>
            <person name="Marin M."/>
        </authorList>
    </citation>
    <scope>NUCLEOTIDE SEQUENCE [LARGE SCALE GENOMIC DNA]</scope>
    <source>
        <strain evidence="2">aSej3</strain>
    </source>
</reference>
<comment type="caution">
    <text evidence="1">The sequence shown here is derived from an EMBL/GenBank/DDBJ whole genome shotgun (WGS) entry which is preliminary data.</text>
</comment>
<dbReference type="AlphaFoldDB" id="A0A5S4YE33"/>
<organism evidence="1 2">
    <name type="scientific">Bradyrhizobium hipponense</name>
    <dbReference type="NCBI Taxonomy" id="2605638"/>
    <lineage>
        <taxon>Bacteria</taxon>
        <taxon>Pseudomonadati</taxon>
        <taxon>Pseudomonadota</taxon>
        <taxon>Alphaproteobacteria</taxon>
        <taxon>Hyphomicrobiales</taxon>
        <taxon>Nitrobacteraceae</taxon>
        <taxon>Bradyrhizobium</taxon>
    </lineage>
</organism>
<dbReference type="Pfam" id="PF01042">
    <property type="entry name" value="Ribonuc_L-PSP"/>
    <property type="match status" value="1"/>
</dbReference>
<keyword evidence="2" id="KW-1185">Reference proteome</keyword>
<gene>
    <name evidence="1" type="ORF">FXV83_33750</name>
</gene>
<dbReference type="InterPro" id="IPR006175">
    <property type="entry name" value="YjgF/YER057c/UK114"/>
</dbReference>